<comment type="caution">
    <text evidence="1">The sequence shown here is derived from an EMBL/GenBank/DDBJ whole genome shotgun (WGS) entry which is preliminary data.</text>
</comment>
<gene>
    <name evidence="1" type="ORF">NLI96_g13216</name>
</gene>
<dbReference type="EMBL" id="JANAWD010001694">
    <property type="protein sequence ID" value="KAJ3472877.1"/>
    <property type="molecule type" value="Genomic_DNA"/>
</dbReference>
<proteinExistence type="predicted"/>
<name>A0AAD5YBP5_9APHY</name>
<keyword evidence="2" id="KW-1185">Reference proteome</keyword>
<evidence type="ECO:0000313" key="1">
    <source>
        <dbReference type="EMBL" id="KAJ3472877.1"/>
    </source>
</evidence>
<organism evidence="1 2">
    <name type="scientific">Meripilus lineatus</name>
    <dbReference type="NCBI Taxonomy" id="2056292"/>
    <lineage>
        <taxon>Eukaryota</taxon>
        <taxon>Fungi</taxon>
        <taxon>Dikarya</taxon>
        <taxon>Basidiomycota</taxon>
        <taxon>Agaricomycotina</taxon>
        <taxon>Agaricomycetes</taxon>
        <taxon>Polyporales</taxon>
        <taxon>Meripilaceae</taxon>
        <taxon>Meripilus</taxon>
    </lineage>
</organism>
<dbReference type="Proteomes" id="UP001212997">
    <property type="component" value="Unassembled WGS sequence"/>
</dbReference>
<accession>A0AAD5YBP5</accession>
<reference evidence="1" key="1">
    <citation type="submission" date="2022-07" db="EMBL/GenBank/DDBJ databases">
        <title>Genome Sequence of Physisporinus lineatus.</title>
        <authorList>
            <person name="Buettner E."/>
        </authorList>
    </citation>
    <scope>NUCLEOTIDE SEQUENCE</scope>
    <source>
        <strain evidence="1">VT162</strain>
    </source>
</reference>
<protein>
    <submittedName>
        <fullName evidence="1">Uncharacterized protein</fullName>
    </submittedName>
</protein>
<dbReference type="AlphaFoldDB" id="A0AAD5YBP5"/>
<evidence type="ECO:0000313" key="2">
    <source>
        <dbReference type="Proteomes" id="UP001212997"/>
    </source>
</evidence>
<sequence>MLCNRHNAPDKLNALCFDLAHKLPVDLHIVERIPTDKIEVAVVRAEVINRELDPFSLQGLEDDGDVSVVAQKKAFG</sequence>